<dbReference type="SUPFAM" id="SSF56954">
    <property type="entry name" value="Outer membrane efflux proteins (OEP)"/>
    <property type="match status" value="1"/>
</dbReference>
<keyword evidence="5" id="KW-0812">Transmembrane</keyword>
<dbReference type="GO" id="GO:0015288">
    <property type="term" value="F:porin activity"/>
    <property type="evidence" value="ECO:0007669"/>
    <property type="project" value="TreeGrafter"/>
</dbReference>
<organism evidence="9 10">
    <name type="scientific">Qipengyuania vulgaris</name>
    <dbReference type="NCBI Taxonomy" id="291985"/>
    <lineage>
        <taxon>Bacteria</taxon>
        <taxon>Pseudomonadati</taxon>
        <taxon>Pseudomonadota</taxon>
        <taxon>Alphaproteobacteria</taxon>
        <taxon>Sphingomonadales</taxon>
        <taxon>Erythrobacteraceae</taxon>
        <taxon>Qipengyuania</taxon>
    </lineage>
</organism>
<dbReference type="GO" id="GO:1990281">
    <property type="term" value="C:efflux pump complex"/>
    <property type="evidence" value="ECO:0007669"/>
    <property type="project" value="TreeGrafter"/>
</dbReference>
<feature type="coiled-coil region" evidence="8">
    <location>
        <begin position="359"/>
        <end position="411"/>
    </location>
</feature>
<dbReference type="InterPro" id="IPR051906">
    <property type="entry name" value="TolC-like"/>
</dbReference>
<comment type="similarity">
    <text evidence="2">Belongs to the outer membrane factor (OMF) (TC 1.B.17) family.</text>
</comment>
<protein>
    <submittedName>
        <fullName evidence="9">TolC family protein</fullName>
    </submittedName>
</protein>
<name>A0A844XR94_9SPHN</name>
<evidence type="ECO:0000256" key="5">
    <source>
        <dbReference type="ARBA" id="ARBA00022692"/>
    </source>
</evidence>
<evidence type="ECO:0000313" key="10">
    <source>
        <dbReference type="Proteomes" id="UP000448199"/>
    </source>
</evidence>
<reference evidence="9 10" key="1">
    <citation type="submission" date="2019-12" db="EMBL/GenBank/DDBJ databases">
        <title>Genomic-based taxomic classification of the family Erythrobacteraceae.</title>
        <authorList>
            <person name="Xu L."/>
        </authorList>
    </citation>
    <scope>NUCLEOTIDE SEQUENCE [LARGE SCALE GENOMIC DNA]</scope>
    <source>
        <strain evidence="9 10">DSM 17792</strain>
    </source>
</reference>
<proteinExistence type="inferred from homology"/>
<sequence length="477" mass="52149">MRELAQACVVAFVSLTAVGDAQLRAQDVAIQAGRDPALPEPEAKPLAIDFANDPVLGLEDTTADPETFRTIVAAALKQSPVGREARALQDAARARVGEARAGYLPAIDVGVSAFKTLERNFSDDPFNLIERSRPRERVDFTFSIAQPLIDFGRTDGRVRSAAARLRAAGFEREARTGEVAGDMVAAWTQVFGYQALVRLIEGFVAAQDGLGEAVETRIERGVSAEGDRARVASLRSQGLVQLAQARRQLASAEARFEELSGFAPPDRLLRPPLLDDTRYTREYAIFIAETAPQVLGAEASAEAREQEARAADADKFPDLTARVDNGRYGIFDDGRNDYDTRATVNFNWRILGGGVWSRARAAEAEAVAADAVADRVREEARRDAAIAWSDVQAIEEQIRALESAYKAARQSRDIVVARFEALRGSVFDVADAQNAYLNAASAYIRALTELDQARYILLLRTGRLLEVLEIQEEEVPL</sequence>
<evidence type="ECO:0000256" key="3">
    <source>
        <dbReference type="ARBA" id="ARBA00022448"/>
    </source>
</evidence>
<evidence type="ECO:0000256" key="4">
    <source>
        <dbReference type="ARBA" id="ARBA00022452"/>
    </source>
</evidence>
<evidence type="ECO:0000256" key="6">
    <source>
        <dbReference type="ARBA" id="ARBA00023136"/>
    </source>
</evidence>
<comment type="caution">
    <text evidence="9">The sequence shown here is derived from an EMBL/GenBank/DDBJ whole genome shotgun (WGS) entry which is preliminary data.</text>
</comment>
<dbReference type="Proteomes" id="UP000448199">
    <property type="component" value="Unassembled WGS sequence"/>
</dbReference>
<dbReference type="PANTHER" id="PTHR30026">
    <property type="entry name" value="OUTER MEMBRANE PROTEIN TOLC"/>
    <property type="match status" value="1"/>
</dbReference>
<accession>A0A844XR94</accession>
<dbReference type="InterPro" id="IPR003423">
    <property type="entry name" value="OMP_efflux"/>
</dbReference>
<dbReference type="GO" id="GO:0009279">
    <property type="term" value="C:cell outer membrane"/>
    <property type="evidence" value="ECO:0007669"/>
    <property type="project" value="UniProtKB-SubCell"/>
</dbReference>
<keyword evidence="7" id="KW-0998">Cell outer membrane</keyword>
<evidence type="ECO:0000256" key="7">
    <source>
        <dbReference type="ARBA" id="ARBA00023237"/>
    </source>
</evidence>
<dbReference type="EMBL" id="WTYC01000005">
    <property type="protein sequence ID" value="MXO48655.1"/>
    <property type="molecule type" value="Genomic_DNA"/>
</dbReference>
<evidence type="ECO:0000256" key="2">
    <source>
        <dbReference type="ARBA" id="ARBA00007613"/>
    </source>
</evidence>
<dbReference type="OrthoDB" id="7402961at2"/>
<keyword evidence="4" id="KW-1134">Transmembrane beta strand</keyword>
<evidence type="ECO:0000256" key="8">
    <source>
        <dbReference type="SAM" id="Coils"/>
    </source>
</evidence>
<gene>
    <name evidence="9" type="ORF">GRI69_10335</name>
</gene>
<keyword evidence="3" id="KW-0813">Transport</keyword>
<keyword evidence="10" id="KW-1185">Reference proteome</keyword>
<dbReference type="RefSeq" id="WP_160728215.1">
    <property type="nucleotide sequence ID" value="NZ_WTYC01000005.1"/>
</dbReference>
<keyword evidence="8" id="KW-0175">Coiled coil</keyword>
<keyword evidence="6" id="KW-0472">Membrane</keyword>
<evidence type="ECO:0000313" key="9">
    <source>
        <dbReference type="EMBL" id="MXO48655.1"/>
    </source>
</evidence>
<comment type="subcellular location">
    <subcellularLocation>
        <location evidence="1">Cell outer membrane</location>
    </subcellularLocation>
</comment>
<dbReference type="PANTHER" id="PTHR30026:SF20">
    <property type="entry name" value="OUTER MEMBRANE PROTEIN TOLC"/>
    <property type="match status" value="1"/>
</dbReference>
<dbReference type="Gene3D" id="1.20.1600.10">
    <property type="entry name" value="Outer membrane efflux proteins (OEP)"/>
    <property type="match status" value="1"/>
</dbReference>
<dbReference type="Pfam" id="PF02321">
    <property type="entry name" value="OEP"/>
    <property type="match status" value="2"/>
</dbReference>
<evidence type="ECO:0000256" key="1">
    <source>
        <dbReference type="ARBA" id="ARBA00004442"/>
    </source>
</evidence>
<dbReference type="AlphaFoldDB" id="A0A844XR94"/>
<dbReference type="GO" id="GO:0015562">
    <property type="term" value="F:efflux transmembrane transporter activity"/>
    <property type="evidence" value="ECO:0007669"/>
    <property type="project" value="InterPro"/>
</dbReference>